<dbReference type="InterPro" id="IPR007187">
    <property type="entry name" value="Nucleoporin_Nup133/Nup155_C"/>
</dbReference>
<dbReference type="GO" id="GO:0031080">
    <property type="term" value="C:nuclear pore outer ring"/>
    <property type="evidence" value="ECO:0007669"/>
    <property type="project" value="TreeGrafter"/>
</dbReference>
<dbReference type="SUPFAM" id="SSF52540">
    <property type="entry name" value="P-loop containing nucleoside triphosphate hydrolases"/>
    <property type="match status" value="1"/>
</dbReference>
<keyword evidence="11" id="KW-0539">Nucleus</keyword>
<dbReference type="GO" id="GO:0003677">
    <property type="term" value="F:DNA binding"/>
    <property type="evidence" value="ECO:0007669"/>
    <property type="project" value="InterPro"/>
</dbReference>
<evidence type="ECO:0000256" key="8">
    <source>
        <dbReference type="ARBA" id="ARBA00022840"/>
    </source>
</evidence>
<organism evidence="15 16">
    <name type="scientific">Rhizoctonia solani</name>
    <dbReference type="NCBI Taxonomy" id="456999"/>
    <lineage>
        <taxon>Eukaryota</taxon>
        <taxon>Fungi</taxon>
        <taxon>Dikarya</taxon>
        <taxon>Basidiomycota</taxon>
        <taxon>Agaricomycotina</taxon>
        <taxon>Agaricomycetes</taxon>
        <taxon>Cantharellales</taxon>
        <taxon>Ceratobasidiaceae</taxon>
        <taxon>Rhizoctonia</taxon>
    </lineage>
</organism>
<dbReference type="Pfam" id="PF00004">
    <property type="entry name" value="AAA"/>
    <property type="match status" value="1"/>
</dbReference>
<dbReference type="Pfam" id="PF21960">
    <property type="entry name" value="RCF1-5-like_lid"/>
    <property type="match status" value="1"/>
</dbReference>
<evidence type="ECO:0000256" key="4">
    <source>
        <dbReference type="ARBA" id="ARBA00022448"/>
    </source>
</evidence>
<feature type="region of interest" description="Disordered" evidence="13">
    <location>
        <begin position="459"/>
        <end position="499"/>
    </location>
</feature>
<evidence type="ECO:0000256" key="13">
    <source>
        <dbReference type="SAM" id="MobiDB-lite"/>
    </source>
</evidence>
<evidence type="ECO:0000256" key="11">
    <source>
        <dbReference type="ARBA" id="ARBA00023242"/>
    </source>
</evidence>
<dbReference type="SUPFAM" id="SSF117289">
    <property type="entry name" value="Nucleoporin domain"/>
    <property type="match status" value="1"/>
</dbReference>
<keyword evidence="10" id="KW-0811">Translocation</keyword>
<dbReference type="InterPro" id="IPR027417">
    <property type="entry name" value="P-loop_NTPase"/>
</dbReference>
<dbReference type="Gene3D" id="1.10.720.30">
    <property type="entry name" value="SAP domain"/>
    <property type="match status" value="1"/>
</dbReference>
<dbReference type="Gene3D" id="2.130.10.10">
    <property type="entry name" value="YVTN repeat-like/Quinoprotein amine dehydrogenase"/>
    <property type="match status" value="1"/>
</dbReference>
<evidence type="ECO:0000313" key="16">
    <source>
        <dbReference type="Proteomes" id="UP000663853"/>
    </source>
</evidence>
<evidence type="ECO:0000256" key="1">
    <source>
        <dbReference type="ARBA" id="ARBA00004259"/>
    </source>
</evidence>
<dbReference type="FunFam" id="3.40.50.300:FF:000237">
    <property type="entry name" value="replication factor C subunit 4"/>
    <property type="match status" value="1"/>
</dbReference>
<dbReference type="InterPro" id="IPR015943">
    <property type="entry name" value="WD40/YVTN_repeat-like_dom_sf"/>
</dbReference>
<dbReference type="PROSITE" id="PS50800">
    <property type="entry name" value="SAP"/>
    <property type="match status" value="1"/>
</dbReference>
<sequence>MFLKNSAKKEAQKNVVDPALQPWVEKYRPQTIEEVSAQEHAVAVLRKTLTSTNLPHMLFYGPPGTGKTSTILALSRQLFGPEHFRTRVLELNASDERGISIVREKIKNFARQTPRAADANSQYPCPPYKIIILDEADSMTQDAQAALRRIMENYAKITRFCLVCNYVTRIIEPLASRCSKFRFHSLDVSSTRSRLEHIVKTEGVDISPEAVSALISTSDGDLRRSITYLQSAARLSASQSPPAPIDAADIQEIAGVVPDSVMNRFSSAIGIELPDEGMDVDAAKDFDGIRAEVNRIMQEGFSVAQLLSQLHDIVILHNTVTSKQKTACAAVFAAADKALCDGADEELQLLEIGVGSQSRTFASTVLFSKTLEQWQEYTLTQLRNEAKQRGLATGGSKSKLVQRLVAHSQTGERSSTPTEGPPSAPISARQRWISTGHSSLAEASGDKFKARFSRSLDVKIPEDPEPIDEGPVVPFLAQNFDSPPSESASPPQQPPSNAPRVVTVASAATHVGGGPSHAIHEAVDAYALESKSEGQSIGIKELLGELGVSLNFNFKDTANDTANELLKPVASGISIPSIEKDGTNVKDAMRELNEEERREQLARWWPELSQSDRGLAGNPSVRSLRADAVYFCEAFAEISGRFGSQVVIDKLLPLVIPVISSWAESGKLADVDDTNATAATALKGKKAGNALGEARTHYYQEYYKRKTHFETYDDPGLKELDSLVRLRESCVPVQGSNQQLQEFTFYRKCYHAQHIGKNAEGRQVTISIGSGIGPSKMVARELAAEVAVKNWHIVESREPGLLIVSTTGEIRIWESINAGLAGAEHFYTTSASLSGGEYVSGLYRCEASFYILATTSGRLLRMALSSPGGKTQAVIAPFSQHHGLLSLSRFFGRGTGEMDGGAVIAMSETPSETRQARSKNIWALTEKTLQKWTIGDGWEQMPFEYDVRASVQQGLVPEDEEGADLPELDIELHDLKMRGNDLALILFSYLPPNELESTDSAPYRTYAIASFSPAGDTLTSGKFDKVPYEGTRDPRPASNPTLELIDNGNVALVQFVDAVTLQSLNTGSTFKTHLLFKDRRWNRTLGHGVSDKQTPGANTVELMLMTVTSGQLSIHLDLSRIKRVDDTSKVKQSRAIMEQAIRFGTIQDNPFVFRLDPELKEADLGSAAVGLSRDIVNSTIHESRHAMDLSQHINQRLGQLQALMRFLNEDHATAHMSDSSRQSLAYDAEKLCAASALWQYENEHTGQRRKSLLTEIIERHFGRENIPLEEGPVRTFFKSHLDNLAEIIINADYIVDDAYRSGAPNLVETLRVANQLVMIIYNTVEAFRQQSLGFYGLEEAPPSLVPWTSEPEVLETMQELFTYTGRMLGDRARDLGNTLKTVPAERDIQNELKSQLQDLAKYLFAGYSERLEYLQRQNASAEDRKEVVALDQQFTNYRPSMLRNLAAYDQGEDAFRLAEQYRDFRSLAELCNDSRLASDLRTQSYLERYQQDFASELYQWYVEHGKLQTLLLQDRIYWPLLHGFLKSTDYPRISWLHDVAVGDFESTTATLSGEIGKETKLDAKQLLLSLSKLSTVAENDLESFNSERVQDDLQVYDDQLDLVELQREMRVEFDDLVAEANIRGRPSIDVQADILARELIPSTVEDANNALFKRLVKQLLQRNALSSYDLVDILTLRVSKPGSSSFIDAASVVERTSKQSKEHGDVLRTLWRRAWIEDDWIQVRDRSSQTDEQIWRNIQQTAVWRLMVYLLGVHEEQLIIPPSEAAIIPTSATLGNRFPDLPSHAIDALLSDLELEEVKLQRLLDSGDAEEWYIEAVERAKQAA</sequence>
<dbReference type="GO" id="GO:0006606">
    <property type="term" value="P:protein import into nucleus"/>
    <property type="evidence" value="ECO:0007669"/>
    <property type="project" value="TreeGrafter"/>
</dbReference>
<dbReference type="SUPFAM" id="SSF68906">
    <property type="entry name" value="SAP domain"/>
    <property type="match status" value="1"/>
</dbReference>
<dbReference type="Proteomes" id="UP000663853">
    <property type="component" value="Unassembled WGS sequence"/>
</dbReference>
<keyword evidence="7" id="KW-0509">mRNA transport</keyword>
<name>A0A8H3D9I7_9AGAM</name>
<protein>
    <recommendedName>
        <fullName evidence="12">Replication factor C subunit 2</fullName>
    </recommendedName>
</protein>
<dbReference type="InterPro" id="IPR014908">
    <property type="entry name" value="Nucleoporin_Nup133/Nup155_N"/>
</dbReference>
<keyword evidence="6" id="KW-0547">Nucleotide-binding</keyword>
<accession>A0A8H3D9I7</accession>
<evidence type="ECO:0000256" key="9">
    <source>
        <dbReference type="ARBA" id="ARBA00022927"/>
    </source>
</evidence>
<gene>
    <name evidence="15" type="ORF">RDB_LOCUS146587</name>
</gene>
<dbReference type="InterPro" id="IPR013748">
    <property type="entry name" value="Rep_factorC_C"/>
</dbReference>
<comment type="caution">
    <text evidence="15">The sequence shown here is derived from an EMBL/GenBank/DDBJ whole genome shotgun (WGS) entry which is preliminary data.</text>
</comment>
<dbReference type="Gene3D" id="1.20.58.1380">
    <property type="match status" value="1"/>
</dbReference>
<proteinExistence type="inferred from homology"/>
<comment type="similarity">
    <text evidence="3">Belongs to the nucleoporin Nup133 family.</text>
</comment>
<keyword evidence="5" id="KW-0235">DNA replication</keyword>
<comment type="subcellular location">
    <subcellularLocation>
        <location evidence="1">Nucleus envelope</location>
    </subcellularLocation>
</comment>
<feature type="region of interest" description="Disordered" evidence="13">
    <location>
        <begin position="402"/>
        <end position="427"/>
    </location>
</feature>
<dbReference type="Gene3D" id="1.10.8.60">
    <property type="match status" value="1"/>
</dbReference>
<dbReference type="GO" id="GO:0017056">
    <property type="term" value="F:structural constituent of nuclear pore"/>
    <property type="evidence" value="ECO:0007669"/>
    <property type="project" value="InterPro"/>
</dbReference>
<feature type="compositionally biased region" description="Polar residues" evidence="13">
    <location>
        <begin position="407"/>
        <end position="418"/>
    </location>
</feature>
<dbReference type="InterPro" id="IPR003593">
    <property type="entry name" value="AAA+_ATPase"/>
</dbReference>
<evidence type="ECO:0000256" key="6">
    <source>
        <dbReference type="ARBA" id="ARBA00022741"/>
    </source>
</evidence>
<dbReference type="InterPro" id="IPR036361">
    <property type="entry name" value="SAP_dom_sf"/>
</dbReference>
<dbReference type="GO" id="GO:0000972">
    <property type="term" value="P:transcription-dependent tethering of RNA polymerase II gene DNA at nuclear periphery"/>
    <property type="evidence" value="ECO:0007669"/>
    <property type="project" value="TreeGrafter"/>
</dbReference>
<comment type="similarity">
    <text evidence="2">Belongs to the activator 1 small subunits family.</text>
</comment>
<dbReference type="Pfam" id="PF08801">
    <property type="entry name" value="Nucleoporin_N"/>
    <property type="match status" value="1"/>
</dbReference>
<evidence type="ECO:0000256" key="10">
    <source>
        <dbReference type="ARBA" id="ARBA00023010"/>
    </source>
</evidence>
<dbReference type="GO" id="GO:0016887">
    <property type="term" value="F:ATP hydrolysis activity"/>
    <property type="evidence" value="ECO:0007669"/>
    <property type="project" value="InterPro"/>
</dbReference>
<dbReference type="EMBL" id="CAJMXA010003884">
    <property type="protein sequence ID" value="CAE6520728.1"/>
    <property type="molecule type" value="Genomic_DNA"/>
</dbReference>
<dbReference type="SUPFAM" id="SSF48019">
    <property type="entry name" value="post-AAA+ oligomerization domain-like"/>
    <property type="match status" value="1"/>
</dbReference>
<dbReference type="InterPro" id="IPR003959">
    <property type="entry name" value="ATPase_AAA_core"/>
</dbReference>
<dbReference type="Pfam" id="PF08542">
    <property type="entry name" value="Rep_fac_C"/>
    <property type="match status" value="1"/>
</dbReference>
<dbReference type="InterPro" id="IPR047854">
    <property type="entry name" value="RFC_lid"/>
</dbReference>
<evidence type="ECO:0000256" key="3">
    <source>
        <dbReference type="ARBA" id="ARBA00005569"/>
    </source>
</evidence>
<dbReference type="Pfam" id="PF03177">
    <property type="entry name" value="Nucleoporin_C"/>
    <property type="match status" value="1"/>
</dbReference>
<dbReference type="Gene3D" id="3.40.50.300">
    <property type="entry name" value="P-loop containing nucleotide triphosphate hydrolases"/>
    <property type="match status" value="1"/>
</dbReference>
<dbReference type="GO" id="GO:0005524">
    <property type="term" value="F:ATP binding"/>
    <property type="evidence" value="ECO:0007669"/>
    <property type="project" value="UniProtKB-KW"/>
</dbReference>
<evidence type="ECO:0000256" key="7">
    <source>
        <dbReference type="ARBA" id="ARBA00022816"/>
    </source>
</evidence>
<keyword evidence="9" id="KW-0653">Protein transport</keyword>
<feature type="domain" description="SAP" evidence="14">
    <location>
        <begin position="374"/>
        <end position="408"/>
    </location>
</feature>
<dbReference type="GO" id="GO:0006271">
    <property type="term" value="P:DNA strand elongation involved in DNA replication"/>
    <property type="evidence" value="ECO:0007669"/>
    <property type="project" value="UniProtKB-ARBA"/>
</dbReference>
<keyword evidence="4" id="KW-0813">Transport</keyword>
<dbReference type="CDD" id="cd18140">
    <property type="entry name" value="HLD_clamp_RFC"/>
    <property type="match status" value="1"/>
</dbReference>
<evidence type="ECO:0000256" key="5">
    <source>
        <dbReference type="ARBA" id="ARBA00022705"/>
    </source>
</evidence>
<evidence type="ECO:0000313" key="15">
    <source>
        <dbReference type="EMBL" id="CAE6520728.1"/>
    </source>
</evidence>
<dbReference type="InterPro" id="IPR037624">
    <property type="entry name" value="Nup133-like"/>
</dbReference>
<evidence type="ECO:0000256" key="2">
    <source>
        <dbReference type="ARBA" id="ARBA00005378"/>
    </source>
</evidence>
<dbReference type="SMART" id="SM00382">
    <property type="entry name" value="AAA"/>
    <property type="match status" value="1"/>
</dbReference>
<dbReference type="InterPro" id="IPR008921">
    <property type="entry name" value="DNA_pol3_clamp-load_cplx_C"/>
</dbReference>
<dbReference type="Gene3D" id="1.20.272.10">
    <property type="match status" value="1"/>
</dbReference>
<evidence type="ECO:0000256" key="12">
    <source>
        <dbReference type="ARBA" id="ARBA00040745"/>
    </source>
</evidence>
<dbReference type="CDD" id="cd00009">
    <property type="entry name" value="AAA"/>
    <property type="match status" value="1"/>
</dbReference>
<dbReference type="GO" id="GO:0016973">
    <property type="term" value="P:poly(A)+ mRNA export from nucleus"/>
    <property type="evidence" value="ECO:0007669"/>
    <property type="project" value="TreeGrafter"/>
</dbReference>
<keyword evidence="8" id="KW-0067">ATP-binding</keyword>
<dbReference type="InterPro" id="IPR003034">
    <property type="entry name" value="SAP_dom"/>
</dbReference>
<reference evidence="15" key="1">
    <citation type="submission" date="2021-01" db="EMBL/GenBank/DDBJ databases">
        <authorList>
            <person name="Kaushik A."/>
        </authorList>
    </citation>
    <scope>NUCLEOTIDE SEQUENCE</scope>
    <source>
        <strain evidence="15">AG6-10EEA</strain>
    </source>
</reference>
<dbReference type="PANTHER" id="PTHR13405:SF11">
    <property type="entry name" value="NUCLEAR PORE COMPLEX PROTEIN NUP133"/>
    <property type="match status" value="1"/>
</dbReference>
<dbReference type="Pfam" id="PF02037">
    <property type="entry name" value="SAP"/>
    <property type="match status" value="1"/>
</dbReference>
<dbReference type="FunFam" id="1.20.272.10:FF:000011">
    <property type="entry name" value="Replication factor C subunit 2"/>
    <property type="match status" value="1"/>
</dbReference>
<evidence type="ECO:0000259" key="14">
    <source>
        <dbReference type="PROSITE" id="PS50800"/>
    </source>
</evidence>
<dbReference type="PANTHER" id="PTHR13405">
    <property type="entry name" value="NUCLEAR PORE COMPLEX PROTEIN NUP133"/>
    <property type="match status" value="1"/>
</dbReference>